<dbReference type="SUPFAM" id="SSF101283">
    <property type="entry name" value="GRIP domain"/>
    <property type="match status" value="1"/>
</dbReference>
<feature type="region of interest" description="Disordered" evidence="2">
    <location>
        <begin position="32"/>
        <end position="99"/>
    </location>
</feature>
<comment type="caution">
    <text evidence="4">The sequence shown here is derived from an EMBL/GenBank/DDBJ whole genome shotgun (WGS) entry which is preliminary data.</text>
</comment>
<feature type="compositionally biased region" description="Basic and acidic residues" evidence="2">
    <location>
        <begin position="45"/>
        <end position="56"/>
    </location>
</feature>
<proteinExistence type="predicted"/>
<protein>
    <recommendedName>
        <fullName evidence="3">GRIP domain-containing protein</fullName>
    </recommendedName>
</protein>
<keyword evidence="1" id="KW-0175">Coiled coil</keyword>
<accession>A0A814TEE5</accession>
<reference evidence="4" key="1">
    <citation type="submission" date="2021-02" db="EMBL/GenBank/DDBJ databases">
        <authorList>
            <person name="Nowell W R."/>
        </authorList>
    </citation>
    <scope>NUCLEOTIDE SEQUENCE</scope>
</reference>
<feature type="compositionally biased region" description="Acidic residues" evidence="2">
    <location>
        <begin position="86"/>
        <end position="96"/>
    </location>
</feature>
<evidence type="ECO:0000256" key="1">
    <source>
        <dbReference type="SAM" id="Coils"/>
    </source>
</evidence>
<dbReference type="Proteomes" id="UP000663845">
    <property type="component" value="Unassembled WGS sequence"/>
</dbReference>
<feature type="coiled-coil region" evidence="1">
    <location>
        <begin position="178"/>
        <end position="328"/>
    </location>
</feature>
<feature type="coiled-coil region" evidence="1">
    <location>
        <begin position="107"/>
        <end position="141"/>
    </location>
</feature>
<feature type="compositionally biased region" description="Polar residues" evidence="2">
    <location>
        <begin position="32"/>
        <end position="44"/>
    </location>
</feature>
<organism evidence="4 5">
    <name type="scientific">Adineta steineri</name>
    <dbReference type="NCBI Taxonomy" id="433720"/>
    <lineage>
        <taxon>Eukaryota</taxon>
        <taxon>Metazoa</taxon>
        <taxon>Spiralia</taxon>
        <taxon>Gnathifera</taxon>
        <taxon>Rotifera</taxon>
        <taxon>Eurotatoria</taxon>
        <taxon>Bdelloidea</taxon>
        <taxon>Adinetida</taxon>
        <taxon>Adinetidae</taxon>
        <taxon>Adineta</taxon>
    </lineage>
</organism>
<dbReference type="AlphaFoldDB" id="A0A814TEE5"/>
<feature type="compositionally biased region" description="Polar residues" evidence="2">
    <location>
        <begin position="57"/>
        <end position="74"/>
    </location>
</feature>
<dbReference type="Gene3D" id="1.10.220.60">
    <property type="entry name" value="GRIP domain"/>
    <property type="match status" value="1"/>
</dbReference>
<sequence length="1100" mass="129844">MFKKLKDNIATQVNKTNQTLFSSILPTDSILSTRESNNRTSSIASHDEHENNRSRLDSASSDISQTTGSSTSYASPPRQFVPPSDIESEYGGDESDHETNNKMQKLLNIYKNKFSQLKHAYDEVEREKENLKNVLQQQQDTHIKHREALHKKMKQELQAKEQTESIYLKEIKVRDSKIEEFTQQLTEHEKFVQSLQEEIKLRDSKIQEFTQQFAEHEKLIQSLKGENETLREQNTKRGTLLAECKQKIDIHNEKRNDLVTERDNLLQQLNEKQTIIETMMKNQPVEDISVESLKTSENVDVERLHEQLESTNIRVQQLEADLELAKQQQPIKSNSDEYQQKYEDLLIKFNEISLNNEQILNDKLTFEQSNKEFQESLLKDKQQIEELTTEIAILKNSLSTENETHLRSYEALTTEYKNLKNELDQTAQERTMYKDKYEHIDNATDQINTTLTKLEHDYKESLEKCTQLTEKLNIQHQEHLEELAKLNNQQQIELNNKLKELQEENNRIILEKDNQHKKSIEILKMEIVNTEKEQNSEHENEFQNEIKRLQEEIAKLSLQINQQKKELEEKSSQIKEFEKLKQESTLSQIELIDECNSLKEQNKQLTILQQELDEKKIYIQSIEHQLEEKQNDSTTIEQLKATIKKHEQNIETNQVNNQHLLEQKDKEIDTLKQNLSNQQSLYDSLTKEKQQIVEDLNKQKLIINEIDNIQQQLISQQSQLNEKDEQLSILKTKLDEQQDYNEKYSELETKFNNILSEKAILENELDSTHIQIQTTQSALNEKTNVNMKQTEEKIKELETQCDSYQNEIETLKSEIVSLVNINEENTRRIDEFDDEKFNFEQEIIEKSRQITESNEKIEELESNLKQAQETGAKLRKALQKMKDSITNKEQTNNPDTEIQLQKVTDEYEQRLKEQEKEYNTKLKLMAKEMNVQIEDKEQTYNRQLNEYMQRSRKNENDLIHTSEQQVTSAEERALNAEREMSKLQEQLKEKQLEHYRTAQDLQNQIQKLIRQTPETINDATQTSIEDLHQSNGDQHLLIFEPTEVDYLKQIVLAYMTGTDRITMAKVICAVLRYTDNETSLVIEQEKLRQSVSCSNKYYYN</sequence>
<gene>
    <name evidence="4" type="ORF">JYZ213_LOCUS24627</name>
</gene>
<feature type="domain" description="GRIP" evidence="3">
    <location>
        <begin position="1037"/>
        <end position="1084"/>
    </location>
</feature>
<dbReference type="SMART" id="SM00755">
    <property type="entry name" value="Grip"/>
    <property type="match status" value="1"/>
</dbReference>
<feature type="coiled-coil region" evidence="1">
    <location>
        <begin position="370"/>
        <end position="993"/>
    </location>
</feature>
<dbReference type="PANTHER" id="PTHR19327">
    <property type="entry name" value="GOLGIN"/>
    <property type="match status" value="1"/>
</dbReference>
<dbReference type="InterPro" id="IPR000237">
    <property type="entry name" value="GRIP_dom"/>
</dbReference>
<evidence type="ECO:0000259" key="3">
    <source>
        <dbReference type="PROSITE" id="PS50913"/>
    </source>
</evidence>
<evidence type="ECO:0000313" key="5">
    <source>
        <dbReference type="Proteomes" id="UP000663845"/>
    </source>
</evidence>
<dbReference type="PANTHER" id="PTHR19327:SF0">
    <property type="entry name" value="GOLGIN SUBFAMILY A MEMBER 4"/>
    <property type="match status" value="1"/>
</dbReference>
<dbReference type="EMBL" id="CAJNOG010000305">
    <property type="protein sequence ID" value="CAF1160629.1"/>
    <property type="molecule type" value="Genomic_DNA"/>
</dbReference>
<evidence type="ECO:0000256" key="2">
    <source>
        <dbReference type="SAM" id="MobiDB-lite"/>
    </source>
</evidence>
<evidence type="ECO:0000313" key="4">
    <source>
        <dbReference type="EMBL" id="CAF1160629.1"/>
    </source>
</evidence>
<dbReference type="PROSITE" id="PS50913">
    <property type="entry name" value="GRIP"/>
    <property type="match status" value="1"/>
</dbReference>
<name>A0A814TEE5_9BILA</name>